<reference evidence="10 11" key="1">
    <citation type="submission" date="2018-01" db="EMBL/GenBank/DDBJ databases">
        <title>Draft genome sequences of clinical isolates and type strains of oral Veillonella including Veillonella infantum sp., nov.</title>
        <authorList>
            <person name="Mashima I."/>
            <person name="Liao Y.-C."/>
            <person name="Sabharwal A."/>
            <person name="Haase E.M."/>
            <person name="Nakazawa F."/>
            <person name="Scannapieco F.A."/>
        </authorList>
    </citation>
    <scope>NUCLEOTIDE SEQUENCE [LARGE SCALE GENOMIC DNA]</scope>
    <source>
        <strain evidence="10 11">Y6</strain>
    </source>
</reference>
<dbReference type="EMBL" id="PPDF01000008">
    <property type="protein sequence ID" value="PQL25318.1"/>
    <property type="molecule type" value="Genomic_DNA"/>
</dbReference>
<gene>
    <name evidence="10" type="ORF">VTHSUH11_04360</name>
</gene>
<keyword evidence="5" id="KW-0169">Cobalamin biosynthesis</keyword>
<evidence type="ECO:0000256" key="8">
    <source>
        <dbReference type="ARBA" id="ARBA00030686"/>
    </source>
</evidence>
<dbReference type="SUPFAM" id="SSF52733">
    <property type="entry name" value="Nicotinate mononucleotide:5,6-dimethylbenzimidazole phosphoribosyltransferase (CobT)"/>
    <property type="match status" value="1"/>
</dbReference>
<dbReference type="InterPro" id="IPR003200">
    <property type="entry name" value="Nict_dMeBzImd_PRibTrfase"/>
</dbReference>
<evidence type="ECO:0000313" key="10">
    <source>
        <dbReference type="EMBL" id="PQL25318.1"/>
    </source>
</evidence>
<evidence type="ECO:0000256" key="9">
    <source>
        <dbReference type="ARBA" id="ARBA00047340"/>
    </source>
</evidence>
<evidence type="ECO:0000256" key="2">
    <source>
        <dbReference type="ARBA" id="ARBA00007110"/>
    </source>
</evidence>
<name>A0A2S7ZPW2_9FIRM</name>
<dbReference type="PANTHER" id="PTHR43463:SF1">
    <property type="entry name" value="NICOTINATE-NUCLEOTIDE--DIMETHYLBENZIMIDAZOLE PHOSPHORIBOSYLTRANSFERASE"/>
    <property type="match status" value="1"/>
</dbReference>
<comment type="caution">
    <text evidence="10">The sequence shown here is derived from an EMBL/GenBank/DDBJ whole genome shotgun (WGS) entry which is preliminary data.</text>
</comment>
<sequence>MDRGFEEQLNQFILNKAIIPKSLGLWERYFKKMCLAWQEIRPEIHVQHIIFSADNGISVDGLIGYNYEITRKQSQNMIDGKSAVANYCIFNHIPYEVVDVGIACPKGIGIDRKVSQGTKNILHGAAMSGEEFDLAYQAGYNRVVYYAESGINLFSFGEMGVGNTTTSAAVLSGLTKLDPRITVGPGSGPDDEAYMNQKREFVRTALAHHKGYLNTPKDVISRVGGFDIAAITGAMVACTDLHIPFVIDGYITAVAMACATQMNGEAPLYGIPSHYSREVGMAAALAYANIRLDEVPIHGQMALGEGTGAVLMVQLLKTAHFAFMNIGTMVELLEK</sequence>
<evidence type="ECO:0000256" key="3">
    <source>
        <dbReference type="ARBA" id="ARBA00011991"/>
    </source>
</evidence>
<evidence type="ECO:0000256" key="7">
    <source>
        <dbReference type="ARBA" id="ARBA00022679"/>
    </source>
</evidence>
<dbReference type="EC" id="2.4.2.21" evidence="3"/>
<keyword evidence="6 10" id="KW-0328">Glycosyltransferase</keyword>
<dbReference type="AlphaFoldDB" id="A0A2S7ZPW2"/>
<evidence type="ECO:0000313" key="11">
    <source>
        <dbReference type="Proteomes" id="UP000238877"/>
    </source>
</evidence>
<dbReference type="UniPathway" id="UPA00061">
    <property type="reaction ID" value="UER00516"/>
</dbReference>
<evidence type="ECO:0000256" key="6">
    <source>
        <dbReference type="ARBA" id="ARBA00022676"/>
    </source>
</evidence>
<dbReference type="InterPro" id="IPR023195">
    <property type="entry name" value="Nict_dMeBzImd_PRibTrfase_N"/>
</dbReference>
<dbReference type="GO" id="GO:0009236">
    <property type="term" value="P:cobalamin biosynthetic process"/>
    <property type="evidence" value="ECO:0007669"/>
    <property type="project" value="UniProtKB-KW"/>
</dbReference>
<dbReference type="STRING" id="1110546.GCA_001078375_00103"/>
<dbReference type="GO" id="GO:0008939">
    <property type="term" value="F:nicotinate-nucleotide-dimethylbenzimidazole phosphoribosyltransferase activity"/>
    <property type="evidence" value="ECO:0007669"/>
    <property type="project" value="UniProtKB-EC"/>
</dbReference>
<dbReference type="Gene3D" id="1.10.1610.10">
    <property type="match status" value="1"/>
</dbReference>
<dbReference type="PANTHER" id="PTHR43463">
    <property type="entry name" value="NICOTINATE-NUCLEOTIDE--DIMETHYLBENZIMIDAZOLE PHOSPHORIBOSYLTRANSFERASE"/>
    <property type="match status" value="1"/>
</dbReference>
<dbReference type="Pfam" id="PF02277">
    <property type="entry name" value="DBI_PRT"/>
    <property type="match status" value="1"/>
</dbReference>
<keyword evidence="7 10" id="KW-0808">Transferase</keyword>
<dbReference type="Gene3D" id="3.40.50.10210">
    <property type="match status" value="1"/>
</dbReference>
<dbReference type="OrthoDB" id="9781491at2"/>
<accession>A0A2S7ZPW2</accession>
<dbReference type="RefSeq" id="WP_059364805.1">
    <property type="nucleotide sequence ID" value="NZ_CALGZP010000009.1"/>
</dbReference>
<dbReference type="InterPro" id="IPR036087">
    <property type="entry name" value="Nict_dMeBzImd_PRibTrfase_sf"/>
</dbReference>
<protein>
    <recommendedName>
        <fullName evidence="4">Nicotinate-nucleotide--dimethylbenzimidazole phosphoribosyltransferase</fullName>
        <ecNumber evidence="3">2.4.2.21</ecNumber>
    </recommendedName>
    <alternativeName>
        <fullName evidence="8">N(1)-alpha-phosphoribosyltransferase</fullName>
    </alternativeName>
</protein>
<comment type="pathway">
    <text evidence="1">Nucleoside biosynthesis; alpha-ribazole biosynthesis; alpha-ribazole from 5,6-dimethylbenzimidazole: step 1/2.</text>
</comment>
<evidence type="ECO:0000256" key="1">
    <source>
        <dbReference type="ARBA" id="ARBA00005049"/>
    </source>
</evidence>
<dbReference type="CDD" id="cd02439">
    <property type="entry name" value="DMB-PRT_CobT"/>
    <property type="match status" value="1"/>
</dbReference>
<evidence type="ECO:0000256" key="4">
    <source>
        <dbReference type="ARBA" id="ARBA00015486"/>
    </source>
</evidence>
<dbReference type="Proteomes" id="UP000238877">
    <property type="component" value="Unassembled WGS sequence"/>
</dbReference>
<proteinExistence type="inferred from homology"/>
<comment type="similarity">
    <text evidence="2">Belongs to the CobT family.</text>
</comment>
<evidence type="ECO:0000256" key="5">
    <source>
        <dbReference type="ARBA" id="ARBA00022573"/>
    </source>
</evidence>
<organism evidence="10 11">
    <name type="scientific">Veillonella tobetsuensis</name>
    <dbReference type="NCBI Taxonomy" id="1110546"/>
    <lineage>
        <taxon>Bacteria</taxon>
        <taxon>Bacillati</taxon>
        <taxon>Bacillota</taxon>
        <taxon>Negativicutes</taxon>
        <taxon>Veillonellales</taxon>
        <taxon>Veillonellaceae</taxon>
        <taxon>Veillonella</taxon>
    </lineage>
</organism>
<comment type="catalytic activity">
    <reaction evidence="9">
        <text>5,6-dimethylbenzimidazole + nicotinate beta-D-ribonucleotide = alpha-ribazole 5'-phosphate + nicotinate + H(+)</text>
        <dbReference type="Rhea" id="RHEA:11196"/>
        <dbReference type="ChEBI" id="CHEBI:15378"/>
        <dbReference type="ChEBI" id="CHEBI:15890"/>
        <dbReference type="ChEBI" id="CHEBI:32544"/>
        <dbReference type="ChEBI" id="CHEBI:57502"/>
        <dbReference type="ChEBI" id="CHEBI:57918"/>
        <dbReference type="EC" id="2.4.2.21"/>
    </reaction>
</comment>